<feature type="compositionally biased region" description="Polar residues" evidence="3">
    <location>
        <begin position="501"/>
        <end position="515"/>
    </location>
</feature>
<evidence type="ECO:0000313" key="4">
    <source>
        <dbReference type="EMBL" id="KAG5510837.1"/>
    </source>
</evidence>
<dbReference type="AlphaFoldDB" id="A0A836LJQ8"/>
<dbReference type="GeneID" id="94293914"/>
<dbReference type="PANTHER" id="PTHR18763">
    <property type="entry name" value="WD-REPEAT PROTEIN 18"/>
    <property type="match status" value="1"/>
</dbReference>
<keyword evidence="5" id="KW-1185">Reference proteome</keyword>
<name>A0A836LJQ8_9TRYP</name>
<dbReference type="InterPro" id="IPR045227">
    <property type="entry name" value="WDR18/Ipi3/RID3"/>
</dbReference>
<evidence type="ECO:0000313" key="5">
    <source>
        <dbReference type="Proteomes" id="UP000674318"/>
    </source>
</evidence>
<protein>
    <recommendedName>
        <fullName evidence="6">Suppressive immunomodulating factor</fullName>
    </recommendedName>
</protein>
<proteinExistence type="predicted"/>
<dbReference type="KEGG" id="phet:94293914"/>
<dbReference type="InterPro" id="IPR011047">
    <property type="entry name" value="Quinoprotein_ADH-like_sf"/>
</dbReference>
<dbReference type="RefSeq" id="XP_067759309.1">
    <property type="nucleotide sequence ID" value="XM_067903837.1"/>
</dbReference>
<keyword evidence="2" id="KW-0677">Repeat</keyword>
<reference evidence="4 5" key="1">
    <citation type="submission" date="2021-02" db="EMBL/GenBank/DDBJ databases">
        <title>Porcisia hertigi Genome sequencing and assembly.</title>
        <authorList>
            <person name="Almutairi H."/>
            <person name="Gatherer D."/>
        </authorList>
    </citation>
    <scope>NUCLEOTIDE SEQUENCE [LARGE SCALE GENOMIC DNA]</scope>
    <source>
        <strain evidence="4 5">C119</strain>
    </source>
</reference>
<accession>A0A836LJQ8</accession>
<evidence type="ECO:0000256" key="2">
    <source>
        <dbReference type="ARBA" id="ARBA00022737"/>
    </source>
</evidence>
<dbReference type="GO" id="GO:0006364">
    <property type="term" value="P:rRNA processing"/>
    <property type="evidence" value="ECO:0007669"/>
    <property type="project" value="TreeGrafter"/>
</dbReference>
<dbReference type="GO" id="GO:0120330">
    <property type="term" value="C:rixosome complex"/>
    <property type="evidence" value="ECO:0007669"/>
    <property type="project" value="TreeGrafter"/>
</dbReference>
<feature type="region of interest" description="Disordered" evidence="3">
    <location>
        <begin position="489"/>
        <end position="526"/>
    </location>
</feature>
<dbReference type="EMBL" id="JAFJZO010000008">
    <property type="protein sequence ID" value="KAG5510837.1"/>
    <property type="molecule type" value="Genomic_DNA"/>
</dbReference>
<sequence length="937" mass="99675">MSSLKLREIGVKNDSVEDGDVLELFAACRESVVHVAASHLLPGHVAVTTRSGFIQLIDTATGEFRLFLTYLDRIPLDASLRCLSLAPGLYVASPQQYRGHCQHHLIYSLSYSNELLLANVETGEVRLCAACGSRPSVVQCDGDYIVCGEGSGQVTVWRASSEEWNMRCSSSSGASPFPLPPLWRARFFDSTVVCANTHRDQVICCSADYRCVVASLEDGILHATLPLVLDQAVAVFALRKPSTASLLHKSLVICLRSRISVFTTRSSGDTAAAEQPLPSLLPAARHAERWTHQQDCVLGREEVACASCLGGYLAAGTISGLVILCACEAVVESPVRELVRFNVGYGVMGVQLFSNDTLLVVTSVGDVWRWPLCDLLRSANASGTEGGVDKTLEAEPMATVHQPPLPLAAPGGPPTHPPLDSTLSLEPRVSATPYELSFTQEGFAEDRNLSAHEISNLTNAPQSENEATKGTGEALTPVSIGGDGHHVEAIGGGEEEGTPSVRLSTASVSLRTTSVSSEDDSDEGNLDARRVEPATVPCLPPPVPPLVSLAVTDKSVEGRDIGTAARCATESQPRILYDPEQGPEEPEVVGVDVLPSTAEGLAGLSDDHLHLATSLTSTADTTACHDSASEDSGAGGPEVLAEGSTAGAAALAAIEGEISSESLHPFQTNRVGLQGTADATQNVHNRPGAPNSPPKDMKAHVEDLESEFAHAMGRLLGSAVSVEGLRKNRRMCPRKVAGVLANLTNQRATAPDVDVVTCDEAPAKLPGLEGPNSTKLLEAKRATLEAAVFDFEEYRQAHRLEVDALQYHHPVLAPTYTLQDRVFDAVVSAGRLCDNGDRKASEASGRAAAVFPAASEDELRDVTHGKVKWTLDPQIAEERRRGGPDMAQHHCDDLIFPTPRSPKGTVLFAEEAPLMPSRAWEEVLLLPLPLPPAPSVF</sequence>
<dbReference type="InterPro" id="IPR015943">
    <property type="entry name" value="WD40/YVTN_repeat-like_dom_sf"/>
</dbReference>
<dbReference type="Proteomes" id="UP000674318">
    <property type="component" value="Unassembled WGS sequence"/>
</dbReference>
<dbReference type="OrthoDB" id="272253at2759"/>
<dbReference type="Gene3D" id="2.130.10.10">
    <property type="entry name" value="YVTN repeat-like/Quinoprotein amine dehydrogenase"/>
    <property type="match status" value="1"/>
</dbReference>
<evidence type="ECO:0008006" key="6">
    <source>
        <dbReference type="Google" id="ProtNLM"/>
    </source>
</evidence>
<comment type="caution">
    <text evidence="4">The sequence shown here is derived from an EMBL/GenBank/DDBJ whole genome shotgun (WGS) entry which is preliminary data.</text>
</comment>
<dbReference type="GO" id="GO:0005656">
    <property type="term" value="C:nuclear pre-replicative complex"/>
    <property type="evidence" value="ECO:0007669"/>
    <property type="project" value="TreeGrafter"/>
</dbReference>
<dbReference type="SUPFAM" id="SSF50998">
    <property type="entry name" value="Quinoprotein alcohol dehydrogenase-like"/>
    <property type="match status" value="1"/>
</dbReference>
<organism evidence="4 5">
    <name type="scientific">Porcisia hertigi</name>
    <dbReference type="NCBI Taxonomy" id="2761500"/>
    <lineage>
        <taxon>Eukaryota</taxon>
        <taxon>Discoba</taxon>
        <taxon>Euglenozoa</taxon>
        <taxon>Kinetoplastea</taxon>
        <taxon>Metakinetoplastina</taxon>
        <taxon>Trypanosomatida</taxon>
        <taxon>Trypanosomatidae</taxon>
        <taxon>Leishmaniinae</taxon>
        <taxon>Porcisia</taxon>
    </lineage>
</organism>
<evidence type="ECO:0000256" key="1">
    <source>
        <dbReference type="ARBA" id="ARBA00022574"/>
    </source>
</evidence>
<evidence type="ECO:0000256" key="3">
    <source>
        <dbReference type="SAM" id="MobiDB-lite"/>
    </source>
</evidence>
<dbReference type="PANTHER" id="PTHR18763:SF0">
    <property type="entry name" value="WD REPEAT-CONTAINING PROTEIN 18"/>
    <property type="match status" value="1"/>
</dbReference>
<keyword evidence="1" id="KW-0853">WD repeat</keyword>
<dbReference type="GO" id="GO:0006261">
    <property type="term" value="P:DNA-templated DNA replication"/>
    <property type="evidence" value="ECO:0007669"/>
    <property type="project" value="TreeGrafter"/>
</dbReference>
<gene>
    <name evidence="4" type="ORF">JKF63_07909</name>
</gene>